<dbReference type="Proteomes" id="UP001301769">
    <property type="component" value="Unassembled WGS sequence"/>
</dbReference>
<feature type="non-terminal residue" evidence="2">
    <location>
        <position position="167"/>
    </location>
</feature>
<dbReference type="EMBL" id="MU858087">
    <property type="protein sequence ID" value="KAK4214862.1"/>
    <property type="molecule type" value="Genomic_DNA"/>
</dbReference>
<protein>
    <recommendedName>
        <fullName evidence="1">DUF7053 domain-containing protein</fullName>
    </recommendedName>
</protein>
<dbReference type="InterPro" id="IPR055481">
    <property type="entry name" value="DUF7053"/>
</dbReference>
<accession>A0AAN6YE11</accession>
<sequence length="167" mass="18764">MSQRTTFSTTTPLPPGISRQTVISFLHDHKRMIDLNPLVKERHTIRRPLHAAPDELRYTWYSITDHASYLPGKIATGEVTYTCAFNNLPNGLQSHCYAPAGLDIRQRWLIDEPIQAGVLGLKGVSAKGLYIREDVEILCNRAMTTSVKNTLKDSHAELVARLKLKAQ</sequence>
<evidence type="ECO:0000259" key="1">
    <source>
        <dbReference type="Pfam" id="PF23155"/>
    </source>
</evidence>
<gene>
    <name evidence="2" type="ORF">QBC37DRAFT_236975</name>
</gene>
<keyword evidence="3" id="KW-1185">Reference proteome</keyword>
<dbReference type="AlphaFoldDB" id="A0AAN6YE11"/>
<dbReference type="PANTHER" id="PTHR38117:SF2">
    <property type="entry name" value="NACHT AND WD40 DOMAIN PROTEIN"/>
    <property type="match status" value="1"/>
</dbReference>
<dbReference type="PANTHER" id="PTHR38117">
    <property type="entry name" value="NACHT AND WD40 DOMAIN PROTEIN"/>
    <property type="match status" value="1"/>
</dbReference>
<comment type="caution">
    <text evidence="2">The sequence shown here is derived from an EMBL/GenBank/DDBJ whole genome shotgun (WGS) entry which is preliminary data.</text>
</comment>
<proteinExistence type="predicted"/>
<evidence type="ECO:0000313" key="2">
    <source>
        <dbReference type="EMBL" id="KAK4214862.1"/>
    </source>
</evidence>
<feature type="domain" description="DUF7053" evidence="1">
    <location>
        <begin position="3"/>
        <end position="166"/>
    </location>
</feature>
<dbReference type="Pfam" id="PF23155">
    <property type="entry name" value="DUF7053"/>
    <property type="match status" value="1"/>
</dbReference>
<evidence type="ECO:0000313" key="3">
    <source>
        <dbReference type="Proteomes" id="UP001301769"/>
    </source>
</evidence>
<organism evidence="2 3">
    <name type="scientific">Rhypophila decipiens</name>
    <dbReference type="NCBI Taxonomy" id="261697"/>
    <lineage>
        <taxon>Eukaryota</taxon>
        <taxon>Fungi</taxon>
        <taxon>Dikarya</taxon>
        <taxon>Ascomycota</taxon>
        <taxon>Pezizomycotina</taxon>
        <taxon>Sordariomycetes</taxon>
        <taxon>Sordariomycetidae</taxon>
        <taxon>Sordariales</taxon>
        <taxon>Naviculisporaceae</taxon>
        <taxon>Rhypophila</taxon>
    </lineage>
</organism>
<name>A0AAN6YE11_9PEZI</name>
<reference evidence="2" key="2">
    <citation type="submission" date="2023-05" db="EMBL/GenBank/DDBJ databases">
        <authorList>
            <consortium name="Lawrence Berkeley National Laboratory"/>
            <person name="Steindorff A."/>
            <person name="Hensen N."/>
            <person name="Bonometti L."/>
            <person name="Westerberg I."/>
            <person name="Brannstrom I.O."/>
            <person name="Guillou S."/>
            <person name="Cros-Aarteil S."/>
            <person name="Calhoun S."/>
            <person name="Haridas S."/>
            <person name="Kuo A."/>
            <person name="Mondo S."/>
            <person name="Pangilinan J."/>
            <person name="Riley R."/>
            <person name="Labutti K."/>
            <person name="Andreopoulos B."/>
            <person name="Lipzen A."/>
            <person name="Chen C."/>
            <person name="Yanf M."/>
            <person name="Daum C."/>
            <person name="Ng V."/>
            <person name="Clum A."/>
            <person name="Ohm R."/>
            <person name="Martin F."/>
            <person name="Silar P."/>
            <person name="Natvig D."/>
            <person name="Lalanne C."/>
            <person name="Gautier V."/>
            <person name="Ament-Velasquez S.L."/>
            <person name="Kruys A."/>
            <person name="Hutchinson M.I."/>
            <person name="Powell A.J."/>
            <person name="Barry K."/>
            <person name="Miller A.N."/>
            <person name="Grigoriev I.V."/>
            <person name="Debuchy R."/>
            <person name="Gladieux P."/>
            <person name="Thoren M.H."/>
            <person name="Johannesson H."/>
        </authorList>
    </citation>
    <scope>NUCLEOTIDE SEQUENCE</scope>
    <source>
        <strain evidence="2">PSN293</strain>
    </source>
</reference>
<reference evidence="2" key="1">
    <citation type="journal article" date="2023" name="Mol. Phylogenet. Evol.">
        <title>Genome-scale phylogeny and comparative genomics of the fungal order Sordariales.</title>
        <authorList>
            <person name="Hensen N."/>
            <person name="Bonometti L."/>
            <person name="Westerberg I."/>
            <person name="Brannstrom I.O."/>
            <person name="Guillou S."/>
            <person name="Cros-Aarteil S."/>
            <person name="Calhoun S."/>
            <person name="Haridas S."/>
            <person name="Kuo A."/>
            <person name="Mondo S."/>
            <person name="Pangilinan J."/>
            <person name="Riley R."/>
            <person name="LaButti K."/>
            <person name="Andreopoulos B."/>
            <person name="Lipzen A."/>
            <person name="Chen C."/>
            <person name="Yan M."/>
            <person name="Daum C."/>
            <person name="Ng V."/>
            <person name="Clum A."/>
            <person name="Steindorff A."/>
            <person name="Ohm R.A."/>
            <person name="Martin F."/>
            <person name="Silar P."/>
            <person name="Natvig D.O."/>
            <person name="Lalanne C."/>
            <person name="Gautier V."/>
            <person name="Ament-Velasquez S.L."/>
            <person name="Kruys A."/>
            <person name="Hutchinson M.I."/>
            <person name="Powell A.J."/>
            <person name="Barry K."/>
            <person name="Miller A.N."/>
            <person name="Grigoriev I.V."/>
            <person name="Debuchy R."/>
            <person name="Gladieux P."/>
            <person name="Hiltunen Thoren M."/>
            <person name="Johannesson H."/>
        </authorList>
    </citation>
    <scope>NUCLEOTIDE SEQUENCE</scope>
    <source>
        <strain evidence="2">PSN293</strain>
    </source>
</reference>